<protein>
    <submittedName>
        <fullName evidence="3">Uncharacterized protein</fullName>
    </submittedName>
</protein>
<feature type="compositionally biased region" description="Polar residues" evidence="1">
    <location>
        <begin position="59"/>
        <end position="85"/>
    </location>
</feature>
<dbReference type="PANTHER" id="PTHR21229:SF2">
    <property type="entry name" value="RE59932P"/>
    <property type="match status" value="1"/>
</dbReference>
<dbReference type="PANTHER" id="PTHR21229">
    <property type="entry name" value="LUNG SEVEN TRANSMEMBRANE RECEPTOR"/>
    <property type="match status" value="1"/>
</dbReference>
<name>A0AAQ4DZI3_AMBAM</name>
<keyword evidence="2" id="KW-0472">Membrane</keyword>
<gene>
    <name evidence="3" type="ORF">V5799_005346</name>
</gene>
<evidence type="ECO:0000256" key="2">
    <source>
        <dbReference type="SAM" id="Phobius"/>
    </source>
</evidence>
<evidence type="ECO:0000256" key="1">
    <source>
        <dbReference type="SAM" id="MobiDB-lite"/>
    </source>
</evidence>
<feature type="compositionally biased region" description="Polar residues" evidence="1">
    <location>
        <begin position="14"/>
        <end position="29"/>
    </location>
</feature>
<evidence type="ECO:0000313" key="3">
    <source>
        <dbReference type="EMBL" id="KAK8767873.1"/>
    </source>
</evidence>
<dbReference type="GO" id="GO:0005794">
    <property type="term" value="C:Golgi apparatus"/>
    <property type="evidence" value="ECO:0007669"/>
    <property type="project" value="TreeGrafter"/>
</dbReference>
<sequence>MHGRRSSRSMRIVHSSTSSSEDIVSATQDGRASRVVRVIPIGSTSRRLVRVVQDPPPDTSSQNVRIVQRKGSSSQVHLYESSDISSGEQSELAGLRVYRRKSESSPKIRVSNEVQSSEEDKRVYIIKGDESSARVQVRLAGEEERLVGQSVIMQDSSSPVRVKLVKDDGPQTIHVYQKDPPPPPRLRIIKEPPEPPQTLYVHQKEPSEPAQLRLIKEPADPPQTFHVHQKEPSEPAQLHLIKEPADAPQTFHVHQKEPSPPAQLHIIKEQPDPPQTFHIHQKEPTRPPQLHLIREPPGPAQTFHIRQKEPAPPPEVHVIKQQCTPPMPLHIIQKEPPPPPQIHIIKQPAPPPQTFHVIQKEPAPPPQLHIVKQATQAPPPVHVVQKEPAPPAQLHLVKEPPPPPQTFHVRQKEPAPPAQLHLIKEPAGPPQTFHVRQQEPAPPPELHLIKEPAEPAKTFHVHQQEPTPPPELHVIKDAAPPPQTVHVHQKEPTPPPNIQIIKDPAPPPKTIHLHDQGSGTQLRVVKDAGPQAVHVHEDDSASQVRVVKARRSSARRASGLQGEQAMQLRVLRSGAKSELVCLRQSQSSSSLRLKIQERTKRTVQVLGAESRNTFGGSWTGRNVAFAWQPVRPVSKMAGPICCRATLAFLLIALLPVSNARNHRLSLKGEQRRYFSVTTFGFLVGGELNVEVEALSFSPSTNRVGFSLTRTPTDSVNPYPDGRIEGCPLDEVKEDMYVLTLALDTSENRGLVLRCNRNFSDLDVRLQPNWRPQPRMVRQTSAVQPVLRARRDTNAVTTTTAVPTTPKPVATPSATIVGCHAGTSSPVHRDAVDGVTVYSFQFGVSIKEAHEGLYSLYFHNCLVNPLGFLNNSANLSVSISERNEGSFLSAGEIPLPQVYFLMAVVFFAAGCYWIYLLRQRRHVLSGVKLHRVQSHDGRRWPKQGQRCSCLRHKPLSHIQSSAISSRVSECKLCL</sequence>
<dbReference type="GO" id="GO:0016020">
    <property type="term" value="C:membrane"/>
    <property type="evidence" value="ECO:0007669"/>
    <property type="project" value="InterPro"/>
</dbReference>
<feature type="region of interest" description="Disordered" evidence="1">
    <location>
        <begin position="328"/>
        <end position="351"/>
    </location>
</feature>
<dbReference type="InterPro" id="IPR009637">
    <property type="entry name" value="GPR107/GPR108-like"/>
</dbReference>
<dbReference type="AlphaFoldDB" id="A0AAQ4DZI3"/>
<proteinExistence type="predicted"/>
<feature type="region of interest" description="Disordered" evidence="1">
    <location>
        <begin position="1"/>
        <end position="29"/>
    </location>
</feature>
<accession>A0AAQ4DZI3</accession>
<dbReference type="Proteomes" id="UP001321473">
    <property type="component" value="Unassembled WGS sequence"/>
</dbReference>
<evidence type="ECO:0000313" key="4">
    <source>
        <dbReference type="Proteomes" id="UP001321473"/>
    </source>
</evidence>
<keyword evidence="2" id="KW-1133">Transmembrane helix</keyword>
<comment type="caution">
    <text evidence="3">The sequence shown here is derived from an EMBL/GenBank/DDBJ whole genome shotgun (WGS) entry which is preliminary data.</text>
</comment>
<feature type="transmembrane region" description="Helical" evidence="2">
    <location>
        <begin position="897"/>
        <end position="916"/>
    </location>
</feature>
<keyword evidence="2" id="KW-0812">Transmembrane</keyword>
<dbReference type="EMBL" id="JARKHS020024847">
    <property type="protein sequence ID" value="KAK8767873.1"/>
    <property type="molecule type" value="Genomic_DNA"/>
</dbReference>
<feature type="region of interest" description="Disordered" evidence="1">
    <location>
        <begin position="52"/>
        <end position="85"/>
    </location>
</feature>
<organism evidence="3 4">
    <name type="scientific">Amblyomma americanum</name>
    <name type="common">Lone star tick</name>
    <dbReference type="NCBI Taxonomy" id="6943"/>
    <lineage>
        <taxon>Eukaryota</taxon>
        <taxon>Metazoa</taxon>
        <taxon>Ecdysozoa</taxon>
        <taxon>Arthropoda</taxon>
        <taxon>Chelicerata</taxon>
        <taxon>Arachnida</taxon>
        <taxon>Acari</taxon>
        <taxon>Parasitiformes</taxon>
        <taxon>Ixodida</taxon>
        <taxon>Ixodoidea</taxon>
        <taxon>Ixodidae</taxon>
        <taxon>Amblyomminae</taxon>
        <taxon>Amblyomma</taxon>
    </lineage>
</organism>
<keyword evidence="4" id="KW-1185">Reference proteome</keyword>
<reference evidence="3 4" key="1">
    <citation type="journal article" date="2023" name="Arcadia Sci">
        <title>De novo assembly of a long-read Amblyomma americanum tick genome.</title>
        <authorList>
            <person name="Chou S."/>
            <person name="Poskanzer K.E."/>
            <person name="Rollins M."/>
            <person name="Thuy-Boun P.S."/>
        </authorList>
    </citation>
    <scope>NUCLEOTIDE SEQUENCE [LARGE SCALE GENOMIC DNA]</scope>
    <source>
        <strain evidence="3">F_SG_1</strain>
        <tissue evidence="3">Salivary glands</tissue>
    </source>
</reference>